<dbReference type="InterPro" id="IPR017441">
    <property type="entry name" value="Protein_kinase_ATP_BS"/>
</dbReference>
<dbReference type="InterPro" id="IPR050117">
    <property type="entry name" value="MAPK"/>
</dbReference>
<dbReference type="InterPro" id="IPR000719">
    <property type="entry name" value="Prot_kinase_dom"/>
</dbReference>
<keyword evidence="5 11" id="KW-0808">Transferase</keyword>
<dbReference type="InterPro" id="IPR003527">
    <property type="entry name" value="MAP_kinase_CS"/>
</dbReference>
<evidence type="ECO:0000259" key="13">
    <source>
        <dbReference type="PROSITE" id="PS50011"/>
    </source>
</evidence>
<feature type="compositionally biased region" description="Basic and acidic residues" evidence="12">
    <location>
        <begin position="582"/>
        <end position="591"/>
    </location>
</feature>
<keyword evidence="4" id="KW-0597">Phosphoprotein</keyword>
<dbReference type="EC" id="2.7.11.24" evidence="2 11"/>
<keyword evidence="3 11" id="KW-0723">Serine/threonine-protein kinase</keyword>
<evidence type="ECO:0000256" key="1">
    <source>
        <dbReference type="ARBA" id="ARBA00001946"/>
    </source>
</evidence>
<keyword evidence="6 10" id="KW-0547">Nucleotide-binding</keyword>
<evidence type="ECO:0000256" key="4">
    <source>
        <dbReference type="ARBA" id="ARBA00022553"/>
    </source>
</evidence>
<dbReference type="EMBL" id="CCKQ01017488">
    <property type="protein sequence ID" value="CDW89385.1"/>
    <property type="molecule type" value="Genomic_DNA"/>
</dbReference>
<feature type="compositionally biased region" description="Basic and acidic residues" evidence="12">
    <location>
        <begin position="26"/>
        <end position="35"/>
    </location>
</feature>
<name>A0A078B4F1_STYLE</name>
<dbReference type="InParanoid" id="A0A078B4F1"/>
<gene>
    <name evidence="14" type="primary">Contig18041.g19174</name>
    <name evidence="14" type="ORF">STYLEM_18518</name>
</gene>
<dbReference type="PROSITE" id="PS00108">
    <property type="entry name" value="PROTEIN_KINASE_ST"/>
    <property type="match status" value="1"/>
</dbReference>
<dbReference type="PROSITE" id="PS50011">
    <property type="entry name" value="PROTEIN_KINASE_DOM"/>
    <property type="match status" value="1"/>
</dbReference>
<dbReference type="PROSITE" id="PS00107">
    <property type="entry name" value="PROTEIN_KINASE_ATP"/>
    <property type="match status" value="1"/>
</dbReference>
<dbReference type="FunFam" id="1.10.510.10:FF:000040">
    <property type="entry name" value="Mitogen-activated protein kinase"/>
    <property type="match status" value="1"/>
</dbReference>
<evidence type="ECO:0000256" key="10">
    <source>
        <dbReference type="PROSITE-ProRule" id="PRU10141"/>
    </source>
</evidence>
<dbReference type="InterPro" id="IPR008350">
    <property type="entry name" value="MAPK_ERK3/4"/>
</dbReference>
<feature type="compositionally biased region" description="Polar residues" evidence="12">
    <location>
        <begin position="36"/>
        <end position="45"/>
    </location>
</feature>
<comment type="catalytic activity">
    <reaction evidence="11">
        <text>L-threonyl-[protein] + ATP = O-phospho-L-threonyl-[protein] + ADP + H(+)</text>
        <dbReference type="Rhea" id="RHEA:46608"/>
        <dbReference type="Rhea" id="RHEA-COMP:11060"/>
        <dbReference type="Rhea" id="RHEA-COMP:11605"/>
        <dbReference type="ChEBI" id="CHEBI:15378"/>
        <dbReference type="ChEBI" id="CHEBI:30013"/>
        <dbReference type="ChEBI" id="CHEBI:30616"/>
        <dbReference type="ChEBI" id="CHEBI:61977"/>
        <dbReference type="ChEBI" id="CHEBI:456216"/>
        <dbReference type="EC" id="2.7.11.24"/>
    </reaction>
</comment>
<dbReference type="OrthoDB" id="192887at2759"/>
<keyword evidence="15" id="KW-1185">Reference proteome</keyword>
<dbReference type="Gene3D" id="3.30.200.20">
    <property type="entry name" value="Phosphorylase Kinase, domain 1"/>
    <property type="match status" value="1"/>
</dbReference>
<protein>
    <recommendedName>
        <fullName evidence="2 11">Mitogen-activated protein kinase</fullName>
        <ecNumber evidence="2 11">2.7.11.24</ecNumber>
    </recommendedName>
</protein>
<dbReference type="InterPro" id="IPR008271">
    <property type="entry name" value="Ser/Thr_kinase_AS"/>
</dbReference>
<keyword evidence="9" id="KW-0131">Cell cycle</keyword>
<evidence type="ECO:0000313" key="15">
    <source>
        <dbReference type="Proteomes" id="UP000039865"/>
    </source>
</evidence>
<keyword evidence="11" id="KW-0460">Magnesium</keyword>
<comment type="similarity">
    <text evidence="11">Belongs to the protein kinase superfamily. Ser/Thr protein kinase family. MAP kinase subfamily.</text>
</comment>
<comment type="cofactor">
    <cofactor evidence="1 11">
        <name>Mg(2+)</name>
        <dbReference type="ChEBI" id="CHEBI:18420"/>
    </cofactor>
</comment>
<feature type="region of interest" description="Disordered" evidence="12">
    <location>
        <begin position="486"/>
        <end position="505"/>
    </location>
</feature>
<accession>A0A078B4F1</accession>
<sequence length="641" mass="74722">MEQRDPNQELSINSQYNDTNSSQRNTLEENKDHNNENSNGFTHTQQFDYPYNPEFSFADLSQQQLIQQQFTGRDFTQYTGSSISQSTQNLQNSIFLAQLAKRANNQQVDRPIPSAVKGKSQFICAGSLFTVDDKYEFIKRVGYGAYGVVCSALDKETGEKVAIKKIPKAFQDLVDAKRVLREIKILKFFDHENIVSLLDIQRPPSQTNYQDVYIITELMEADLHKLIYSKQKLTDDHYQLFMYQLLRGMYFMHSANIMHRDLKPSNILVNMNCDLKICDFGLARGFEFDQDKEKQIPKTAYVVTRWYRAPEVMLTTQNYTKSLDVWSIGCIFAELMMKQTLFKGMHNLKQLEKIVEILGYPTEEEIEFIDNEYTLNYLRRLPRSKSIRWEDKIPNANPLAIDLLKKMLRFSPNQRIQVLDAISHPYFQDSFKDFGEPPKSDTIFDWSWDDFQLNKELLQTLIYMESLCYHPEEEGEGNIKIEPSKIESSSYEEQPTAPASKDKDLALSEGNQTNYDHVNTSMKIIINGVNHSNPSLITHQNTEIDQFQQMQMQQQQQSHTQLEILQQTKQDEIKPESNLIKRQREADKNPEENYQACQQQNPVDILSNQIQKQQQDQDGSHNNSDDNKEVNQIMNKRARFS</sequence>
<dbReference type="GO" id="GO:0004707">
    <property type="term" value="F:MAP kinase activity"/>
    <property type="evidence" value="ECO:0007669"/>
    <property type="project" value="UniProtKB-EC"/>
</dbReference>
<dbReference type="CDD" id="cd07834">
    <property type="entry name" value="STKc_MAPK"/>
    <property type="match status" value="1"/>
</dbReference>
<dbReference type="PANTHER" id="PTHR24055">
    <property type="entry name" value="MITOGEN-ACTIVATED PROTEIN KINASE"/>
    <property type="match status" value="1"/>
</dbReference>
<dbReference type="InterPro" id="IPR011009">
    <property type="entry name" value="Kinase-like_dom_sf"/>
</dbReference>
<dbReference type="AlphaFoldDB" id="A0A078B4F1"/>
<dbReference type="Proteomes" id="UP000039865">
    <property type="component" value="Unassembled WGS sequence"/>
</dbReference>
<feature type="region of interest" description="Disordered" evidence="12">
    <location>
        <begin position="1"/>
        <end position="45"/>
    </location>
</feature>
<dbReference type="PRINTS" id="PR01771">
    <property type="entry name" value="ERK3ERK4MAPK"/>
</dbReference>
<evidence type="ECO:0000256" key="12">
    <source>
        <dbReference type="SAM" id="MobiDB-lite"/>
    </source>
</evidence>
<evidence type="ECO:0000256" key="6">
    <source>
        <dbReference type="ARBA" id="ARBA00022741"/>
    </source>
</evidence>
<dbReference type="PROSITE" id="PS01351">
    <property type="entry name" value="MAPK"/>
    <property type="match status" value="1"/>
</dbReference>
<evidence type="ECO:0000256" key="5">
    <source>
        <dbReference type="ARBA" id="ARBA00022679"/>
    </source>
</evidence>
<evidence type="ECO:0000313" key="14">
    <source>
        <dbReference type="EMBL" id="CDW89385.1"/>
    </source>
</evidence>
<evidence type="ECO:0000256" key="3">
    <source>
        <dbReference type="ARBA" id="ARBA00022527"/>
    </source>
</evidence>
<dbReference type="Gene3D" id="1.10.510.10">
    <property type="entry name" value="Transferase(Phosphotransferase) domain 1"/>
    <property type="match status" value="1"/>
</dbReference>
<dbReference type="GO" id="GO:0005524">
    <property type="term" value="F:ATP binding"/>
    <property type="evidence" value="ECO:0007669"/>
    <property type="project" value="UniProtKB-UniRule"/>
</dbReference>
<feature type="compositionally biased region" description="Polar residues" evidence="12">
    <location>
        <begin position="8"/>
        <end position="25"/>
    </location>
</feature>
<evidence type="ECO:0000256" key="7">
    <source>
        <dbReference type="ARBA" id="ARBA00022777"/>
    </source>
</evidence>
<organism evidence="14 15">
    <name type="scientific">Stylonychia lemnae</name>
    <name type="common">Ciliate</name>
    <dbReference type="NCBI Taxonomy" id="5949"/>
    <lineage>
        <taxon>Eukaryota</taxon>
        <taxon>Sar</taxon>
        <taxon>Alveolata</taxon>
        <taxon>Ciliophora</taxon>
        <taxon>Intramacronucleata</taxon>
        <taxon>Spirotrichea</taxon>
        <taxon>Stichotrichia</taxon>
        <taxon>Sporadotrichida</taxon>
        <taxon>Oxytrichidae</taxon>
        <taxon>Stylonychinae</taxon>
        <taxon>Stylonychia</taxon>
    </lineage>
</organism>
<evidence type="ECO:0000256" key="9">
    <source>
        <dbReference type="ARBA" id="ARBA00023306"/>
    </source>
</evidence>
<dbReference type="SUPFAM" id="SSF56112">
    <property type="entry name" value="Protein kinase-like (PK-like)"/>
    <property type="match status" value="1"/>
</dbReference>
<dbReference type="FunFam" id="3.30.200.20:FF:000028">
    <property type="entry name" value="Mitogen-activated protein kinase"/>
    <property type="match status" value="1"/>
</dbReference>
<feature type="domain" description="Protein kinase" evidence="13">
    <location>
        <begin position="135"/>
        <end position="427"/>
    </location>
</feature>
<evidence type="ECO:0000256" key="8">
    <source>
        <dbReference type="ARBA" id="ARBA00022840"/>
    </source>
</evidence>
<feature type="binding site" evidence="10">
    <location>
        <position position="165"/>
    </location>
    <ligand>
        <name>ATP</name>
        <dbReference type="ChEBI" id="CHEBI:30616"/>
    </ligand>
</feature>
<proteinExistence type="inferred from homology"/>
<evidence type="ECO:0000256" key="2">
    <source>
        <dbReference type="ARBA" id="ARBA00012411"/>
    </source>
</evidence>
<keyword evidence="7 11" id="KW-0418">Kinase</keyword>
<feature type="compositionally biased region" description="Polar residues" evidence="12">
    <location>
        <begin position="595"/>
        <end position="608"/>
    </location>
</feature>
<feature type="region of interest" description="Disordered" evidence="12">
    <location>
        <begin position="568"/>
        <end position="641"/>
    </location>
</feature>
<dbReference type="SMART" id="SM00220">
    <property type="entry name" value="S_TKc"/>
    <property type="match status" value="1"/>
</dbReference>
<keyword evidence="8 10" id="KW-0067">ATP-binding</keyword>
<dbReference type="Pfam" id="PF00069">
    <property type="entry name" value="Pkinase"/>
    <property type="match status" value="1"/>
</dbReference>
<evidence type="ECO:0000256" key="11">
    <source>
        <dbReference type="RuleBase" id="RU361165"/>
    </source>
</evidence>
<comment type="activity regulation">
    <text evidence="11">Activated by threonine and tyrosine phosphorylation.</text>
</comment>
<reference evidence="14 15" key="1">
    <citation type="submission" date="2014-06" db="EMBL/GenBank/DDBJ databases">
        <authorList>
            <person name="Swart Estienne"/>
        </authorList>
    </citation>
    <scope>NUCLEOTIDE SEQUENCE [LARGE SCALE GENOMIC DNA]</scope>
    <source>
        <strain evidence="14 15">130c</strain>
    </source>
</reference>